<reference evidence="4" key="1">
    <citation type="journal article" date="2019" name="Int. J. Syst. Evol. Microbiol.">
        <title>The Global Catalogue of Microorganisms (GCM) 10K type strain sequencing project: providing services to taxonomists for standard genome sequencing and annotation.</title>
        <authorList>
            <consortium name="The Broad Institute Genomics Platform"/>
            <consortium name="The Broad Institute Genome Sequencing Center for Infectious Disease"/>
            <person name="Wu L."/>
            <person name="Ma J."/>
        </authorList>
    </citation>
    <scope>NUCLEOTIDE SEQUENCE [LARGE SCALE GENOMIC DNA]</scope>
    <source>
        <strain evidence="4">KCTC 42986</strain>
    </source>
</reference>
<feature type="domain" description="UspA" evidence="2">
    <location>
        <begin position="1"/>
        <end position="139"/>
    </location>
</feature>
<sequence>MYRKILVAYSGTPESRSALHECISLAPGPDAEIHLLAVAHLTSYLMAGAFLTEVALTAEEDRMQQELAAGHALMTEAGLKVVDHLQVGEPLEAIGTLVDQLGIDLVIVGHPRHKPWAKRWWHGSIEAVLADRVKCSILVATETHEAA</sequence>
<organism evidence="3 4">
    <name type="scientific">Undibacterium arcticum</name>
    <dbReference type="NCBI Taxonomy" id="1762892"/>
    <lineage>
        <taxon>Bacteria</taxon>
        <taxon>Pseudomonadati</taxon>
        <taxon>Pseudomonadota</taxon>
        <taxon>Betaproteobacteria</taxon>
        <taxon>Burkholderiales</taxon>
        <taxon>Oxalobacteraceae</taxon>
        <taxon>Undibacterium</taxon>
    </lineage>
</organism>
<dbReference type="InterPro" id="IPR014729">
    <property type="entry name" value="Rossmann-like_a/b/a_fold"/>
</dbReference>
<evidence type="ECO:0000313" key="4">
    <source>
        <dbReference type="Proteomes" id="UP001595530"/>
    </source>
</evidence>
<dbReference type="Proteomes" id="UP001595530">
    <property type="component" value="Unassembled WGS sequence"/>
</dbReference>
<evidence type="ECO:0000313" key="3">
    <source>
        <dbReference type="EMBL" id="MFC3108079.1"/>
    </source>
</evidence>
<dbReference type="PANTHER" id="PTHR46268:SF15">
    <property type="entry name" value="UNIVERSAL STRESS PROTEIN HP_0031"/>
    <property type="match status" value="1"/>
</dbReference>
<evidence type="ECO:0000256" key="1">
    <source>
        <dbReference type="ARBA" id="ARBA00008791"/>
    </source>
</evidence>
<proteinExistence type="inferred from homology"/>
<dbReference type="Gene3D" id="3.40.50.620">
    <property type="entry name" value="HUPs"/>
    <property type="match status" value="1"/>
</dbReference>
<comment type="similarity">
    <text evidence="1">Belongs to the universal stress protein A family.</text>
</comment>
<gene>
    <name evidence="3" type="ORF">ACFOFO_08920</name>
</gene>
<dbReference type="RefSeq" id="WP_390325828.1">
    <property type="nucleotide sequence ID" value="NZ_JBHRTP010000024.1"/>
</dbReference>
<evidence type="ECO:0000259" key="2">
    <source>
        <dbReference type="Pfam" id="PF00582"/>
    </source>
</evidence>
<dbReference type="SUPFAM" id="SSF52402">
    <property type="entry name" value="Adenine nucleotide alpha hydrolases-like"/>
    <property type="match status" value="1"/>
</dbReference>
<dbReference type="EMBL" id="JBHRTP010000024">
    <property type="protein sequence ID" value="MFC3108079.1"/>
    <property type="molecule type" value="Genomic_DNA"/>
</dbReference>
<dbReference type="Pfam" id="PF00582">
    <property type="entry name" value="Usp"/>
    <property type="match status" value="1"/>
</dbReference>
<protein>
    <submittedName>
        <fullName evidence="3">Universal stress protein</fullName>
    </submittedName>
</protein>
<keyword evidence="4" id="KW-1185">Reference proteome</keyword>
<accession>A0ABV7EZG3</accession>
<comment type="caution">
    <text evidence="3">The sequence shown here is derived from an EMBL/GenBank/DDBJ whole genome shotgun (WGS) entry which is preliminary data.</text>
</comment>
<dbReference type="CDD" id="cd00293">
    <property type="entry name" value="USP-like"/>
    <property type="match status" value="1"/>
</dbReference>
<dbReference type="InterPro" id="IPR006016">
    <property type="entry name" value="UspA"/>
</dbReference>
<dbReference type="PANTHER" id="PTHR46268">
    <property type="entry name" value="STRESS RESPONSE PROTEIN NHAX"/>
    <property type="match status" value="1"/>
</dbReference>
<name>A0ABV7EZG3_9BURK</name>